<feature type="compositionally biased region" description="Polar residues" evidence="1">
    <location>
        <begin position="119"/>
        <end position="131"/>
    </location>
</feature>
<feature type="region of interest" description="Disordered" evidence="1">
    <location>
        <begin position="904"/>
        <end position="985"/>
    </location>
</feature>
<keyword evidence="3" id="KW-1185">Reference proteome</keyword>
<dbReference type="EMBL" id="JABEYC010000383">
    <property type="protein sequence ID" value="KAF4978276.1"/>
    <property type="molecule type" value="Genomic_DNA"/>
</dbReference>
<feature type="compositionally biased region" description="Polar residues" evidence="1">
    <location>
        <begin position="176"/>
        <end position="198"/>
    </location>
</feature>
<dbReference type="OrthoDB" id="185373at2759"/>
<feature type="compositionally biased region" description="Basic and acidic residues" evidence="1">
    <location>
        <begin position="98"/>
        <end position="112"/>
    </location>
</feature>
<comment type="caution">
    <text evidence="2">The sequence shown here is derived from an EMBL/GenBank/DDBJ whole genome shotgun (WGS) entry which is preliminary data.</text>
</comment>
<feature type="compositionally biased region" description="Basic and acidic residues" evidence="1">
    <location>
        <begin position="943"/>
        <end position="970"/>
    </location>
</feature>
<evidence type="ECO:0000313" key="3">
    <source>
        <dbReference type="Proteomes" id="UP000635477"/>
    </source>
</evidence>
<dbReference type="Proteomes" id="UP000635477">
    <property type="component" value="Unassembled WGS sequence"/>
</dbReference>
<evidence type="ECO:0000313" key="2">
    <source>
        <dbReference type="EMBL" id="KAF4978276.1"/>
    </source>
</evidence>
<reference evidence="2" key="1">
    <citation type="journal article" date="2020" name="BMC Genomics">
        <title>Correction to: Identification and distribution of gene clusters required for synthesis of sphingolipid metabolism inhibitors in diverse species of the filamentous fungus Fusarium.</title>
        <authorList>
            <person name="Kim H.S."/>
            <person name="Lohmar J.M."/>
            <person name="Busman M."/>
            <person name="Brown D.W."/>
            <person name="Naumann T.A."/>
            <person name="Divon H.H."/>
            <person name="Lysoe E."/>
            <person name="Uhlig S."/>
            <person name="Proctor R.H."/>
        </authorList>
    </citation>
    <scope>NUCLEOTIDE SEQUENCE</scope>
    <source>
        <strain evidence="2">NRRL 22465</strain>
    </source>
</reference>
<organism evidence="2 3">
    <name type="scientific">Fusarium zealandicum</name>
    <dbReference type="NCBI Taxonomy" id="1053134"/>
    <lineage>
        <taxon>Eukaryota</taxon>
        <taxon>Fungi</taxon>
        <taxon>Dikarya</taxon>
        <taxon>Ascomycota</taxon>
        <taxon>Pezizomycotina</taxon>
        <taxon>Sordariomycetes</taxon>
        <taxon>Hypocreomycetidae</taxon>
        <taxon>Hypocreales</taxon>
        <taxon>Nectriaceae</taxon>
        <taxon>Fusarium</taxon>
        <taxon>Fusarium staphyleae species complex</taxon>
    </lineage>
</organism>
<dbReference type="AlphaFoldDB" id="A0A8H4UJZ5"/>
<reference evidence="2" key="2">
    <citation type="submission" date="2020-05" db="EMBL/GenBank/DDBJ databases">
        <authorList>
            <person name="Kim H.-S."/>
            <person name="Proctor R.H."/>
            <person name="Brown D.W."/>
        </authorList>
    </citation>
    <scope>NUCLEOTIDE SEQUENCE</scope>
    <source>
        <strain evidence="2">NRRL 22465</strain>
    </source>
</reference>
<proteinExistence type="predicted"/>
<name>A0A8H4UJZ5_9HYPO</name>
<accession>A0A8H4UJZ5</accession>
<feature type="region of interest" description="Disordered" evidence="1">
    <location>
        <begin position="81"/>
        <end position="113"/>
    </location>
</feature>
<feature type="region of interest" description="Disordered" evidence="1">
    <location>
        <begin position="164"/>
        <end position="225"/>
    </location>
</feature>
<gene>
    <name evidence="2" type="ORF">FZEAL_5314</name>
</gene>
<feature type="region of interest" description="Disordered" evidence="1">
    <location>
        <begin position="119"/>
        <end position="138"/>
    </location>
</feature>
<sequence>MASPNPAPSRAAINALRGVLLTTSCSVIILAEERRRRLNVARAAIENAKKLHTARVHHNSAALAESYGRREAFPIELAHDFSPVSAPNNPIRRRRRRTEPSAREFPEPKDFESIDAFETTLSDQTHPSATPQARPRRWDEWDAARKELSRISDTSPFAHNSLFLKISRDDSPPSPTISKQQSKTRTPETNTTEQSSTPEAIHQSESRHNIPAKSTRSHSTNQDSKTSELLRAAFLDGDARTTERQPIHEIKVEEPASLSSLDTLLTDLESLEIARSHLVEQQQKCIEILRKLVSSESEEPQAILSRGIRLLQSTADSQEYSNMSLILSVVYPVCADVCLLAVPLMDRLLQNRDTEGVRQMLQEFSQLPDGAAKVPKYRFRNEWVTRLLMHYWRKTKDFGQVKGLYGLLQQAGLFTDGIFPLITQYTIRRRIALISLDAGDDATASEEMLHLQQLRPKAVDVDVKLRGRFVVRDAELHQWDQVWAQLNAFRFKAKHAVQFQNVLSWLARIYCQDHSPAEIDIFVRDLVKHHQMTLNKTLAFLVMDKHGRSRDLQALVAWLQFCQDGGLEMDQIFFNEIADKCCRYWNMGRTDVVHMLKGVQSSMPWLHDPLLASYSTNGALHDLHKHLPGEREDRYGIVSALPDSRGDSISVFERTAFRYMNTLALQNNWGRVSDAYQEAADKGLGFSSRCLRLAIVANIRLEGPHSCAASSLISKAHTDGHDISGALVPMLVARLEAGDNVGDVLQEALRKGQRIHDSVYNKAARILNQKGQRDAAIRVCEIAAQQNGMGELAYSKFNFASLVYSYTGQRRYEDLESLIGCFASKTEWWQGSKECKESIKLAMKTIAGRATRDPAPDLAHEEALMCLDGALQHIKTLRATTKQEREALTKEVVGVFKMEQPPAFESGFSPDAQAERPAPKSKKSIVWDATNRPDAAPQPADKVTQRVREDQIARGKNPKDSRAEHRETGRRARTPSPDMSEQEQMFMERQSLAEALF</sequence>
<feature type="compositionally biased region" description="Polar residues" evidence="1">
    <location>
        <begin position="212"/>
        <end position="224"/>
    </location>
</feature>
<evidence type="ECO:0000256" key="1">
    <source>
        <dbReference type="SAM" id="MobiDB-lite"/>
    </source>
</evidence>
<evidence type="ECO:0008006" key="4">
    <source>
        <dbReference type="Google" id="ProtNLM"/>
    </source>
</evidence>
<protein>
    <recommendedName>
        <fullName evidence="4">Pentatricopeptide repeat protein</fullName>
    </recommendedName>
</protein>